<dbReference type="Proteomes" id="UP000596661">
    <property type="component" value="Unassembled WGS sequence"/>
</dbReference>
<protein>
    <submittedName>
        <fullName evidence="2">Uncharacterized protein</fullName>
    </submittedName>
</protein>
<feature type="transmembrane region" description="Helical" evidence="1">
    <location>
        <begin position="7"/>
        <end position="30"/>
    </location>
</feature>
<sequence>MFTGLSLNLGIWICGLCSTSGFEFLILGLFTSLTFVLHLGFSFSCCICILFVIYFDLGSCIEFLFLKSFGFVLGY</sequence>
<proteinExistence type="predicted"/>
<dbReference type="EnsemblPlants" id="novel_model_6830_5bd9a17a">
    <property type="protein sequence ID" value="cds.novel_model_6830_5bd9a17a"/>
    <property type="gene ID" value="novel_gene_3604_5bd9a17a"/>
</dbReference>
<keyword evidence="1" id="KW-0812">Transmembrane</keyword>
<keyword evidence="3" id="KW-1185">Reference proteome</keyword>
<reference evidence="2" key="1">
    <citation type="submission" date="2021-03" db="UniProtKB">
        <authorList>
            <consortium name="EnsemblPlants"/>
        </authorList>
    </citation>
    <scope>IDENTIFICATION</scope>
</reference>
<accession>A0A803R9U5</accession>
<name>A0A803R9U5_CANSA</name>
<organism evidence="2 3">
    <name type="scientific">Cannabis sativa</name>
    <name type="common">Hemp</name>
    <name type="synonym">Marijuana</name>
    <dbReference type="NCBI Taxonomy" id="3483"/>
    <lineage>
        <taxon>Eukaryota</taxon>
        <taxon>Viridiplantae</taxon>
        <taxon>Streptophyta</taxon>
        <taxon>Embryophyta</taxon>
        <taxon>Tracheophyta</taxon>
        <taxon>Spermatophyta</taxon>
        <taxon>Magnoliopsida</taxon>
        <taxon>eudicotyledons</taxon>
        <taxon>Gunneridae</taxon>
        <taxon>Pentapetalae</taxon>
        <taxon>rosids</taxon>
        <taxon>fabids</taxon>
        <taxon>Rosales</taxon>
        <taxon>Cannabaceae</taxon>
        <taxon>Cannabis</taxon>
    </lineage>
</organism>
<evidence type="ECO:0000313" key="3">
    <source>
        <dbReference type="Proteomes" id="UP000596661"/>
    </source>
</evidence>
<evidence type="ECO:0000256" key="1">
    <source>
        <dbReference type="SAM" id="Phobius"/>
    </source>
</evidence>
<keyword evidence="1" id="KW-0472">Membrane</keyword>
<keyword evidence="1" id="KW-1133">Transmembrane helix</keyword>
<dbReference type="AlphaFoldDB" id="A0A803R9U5"/>
<dbReference type="EMBL" id="UZAU01000806">
    <property type="status" value="NOT_ANNOTATED_CDS"/>
    <property type="molecule type" value="Genomic_DNA"/>
</dbReference>
<evidence type="ECO:0000313" key="2">
    <source>
        <dbReference type="EnsemblPlants" id="cds.novel_model_6830_5bd9a17a"/>
    </source>
</evidence>
<dbReference type="Gramene" id="novel_model_6830_5bd9a17a">
    <property type="protein sequence ID" value="cds.novel_model_6830_5bd9a17a"/>
    <property type="gene ID" value="novel_gene_3604_5bd9a17a"/>
</dbReference>
<feature type="transmembrane region" description="Helical" evidence="1">
    <location>
        <begin position="36"/>
        <end position="57"/>
    </location>
</feature>